<keyword evidence="8" id="KW-0472">Membrane</keyword>
<keyword evidence="4" id="KW-0812">Transmembrane</keyword>
<evidence type="ECO:0000256" key="1">
    <source>
        <dbReference type="ARBA" id="ARBA00004162"/>
    </source>
</evidence>
<keyword evidence="3" id="KW-1003">Cell membrane</keyword>
<feature type="compositionally biased region" description="Polar residues" evidence="9">
    <location>
        <begin position="56"/>
        <end position="73"/>
    </location>
</feature>
<feature type="region of interest" description="Disordered" evidence="9">
    <location>
        <begin position="51"/>
        <end position="81"/>
    </location>
</feature>
<evidence type="ECO:0008006" key="11">
    <source>
        <dbReference type="Google" id="ProtNLM"/>
    </source>
</evidence>
<dbReference type="InterPro" id="IPR003369">
    <property type="entry name" value="TatA/B/E"/>
</dbReference>
<keyword evidence="6" id="KW-1133">Transmembrane helix</keyword>
<evidence type="ECO:0000256" key="6">
    <source>
        <dbReference type="ARBA" id="ARBA00022989"/>
    </source>
</evidence>
<evidence type="ECO:0000256" key="5">
    <source>
        <dbReference type="ARBA" id="ARBA00022927"/>
    </source>
</evidence>
<evidence type="ECO:0000313" key="10">
    <source>
        <dbReference type="EMBL" id="SVD82411.1"/>
    </source>
</evidence>
<dbReference type="EMBL" id="UINC01175669">
    <property type="protein sequence ID" value="SVD82411.1"/>
    <property type="molecule type" value="Genomic_DNA"/>
</dbReference>
<dbReference type="PANTHER" id="PTHR42982">
    <property type="entry name" value="SEC-INDEPENDENT PROTEIN TRANSLOCASE PROTEIN TATA"/>
    <property type="match status" value="1"/>
</dbReference>
<evidence type="ECO:0000256" key="4">
    <source>
        <dbReference type="ARBA" id="ARBA00022692"/>
    </source>
</evidence>
<protein>
    <recommendedName>
        <fullName evidence="11">Sec-independent protein translocase protein TatA</fullName>
    </recommendedName>
</protein>
<evidence type="ECO:0000256" key="3">
    <source>
        <dbReference type="ARBA" id="ARBA00022475"/>
    </source>
</evidence>
<keyword evidence="2" id="KW-0813">Transport</keyword>
<gene>
    <name evidence="10" type="ORF">METZ01_LOCUS435265</name>
</gene>
<dbReference type="InterPro" id="IPR006312">
    <property type="entry name" value="TatA/E"/>
</dbReference>
<keyword evidence="7" id="KW-0811">Translocation</keyword>
<comment type="subcellular location">
    <subcellularLocation>
        <location evidence="1">Cell membrane</location>
        <topology evidence="1">Single-pass membrane protein</topology>
    </subcellularLocation>
</comment>
<keyword evidence="5" id="KW-0653">Protein transport</keyword>
<reference evidence="10" key="1">
    <citation type="submission" date="2018-05" db="EMBL/GenBank/DDBJ databases">
        <authorList>
            <person name="Lanie J.A."/>
            <person name="Ng W.-L."/>
            <person name="Kazmierczak K.M."/>
            <person name="Andrzejewski T.M."/>
            <person name="Davidsen T.M."/>
            <person name="Wayne K.J."/>
            <person name="Tettelin H."/>
            <person name="Glass J.I."/>
            <person name="Rusch D."/>
            <person name="Podicherti R."/>
            <person name="Tsui H.-C.T."/>
            <person name="Winkler M.E."/>
        </authorList>
    </citation>
    <scope>NUCLEOTIDE SEQUENCE</scope>
</reference>
<evidence type="ECO:0000256" key="8">
    <source>
        <dbReference type="ARBA" id="ARBA00023136"/>
    </source>
</evidence>
<dbReference type="NCBIfam" id="TIGR01411">
    <property type="entry name" value="tatAE"/>
    <property type="match status" value="1"/>
</dbReference>
<dbReference type="AlphaFoldDB" id="A0A382YHJ0"/>
<dbReference type="GO" id="GO:0005886">
    <property type="term" value="C:plasma membrane"/>
    <property type="evidence" value="ECO:0007669"/>
    <property type="project" value="UniProtKB-SubCell"/>
</dbReference>
<dbReference type="PANTHER" id="PTHR42982:SF1">
    <property type="entry name" value="SEC-INDEPENDENT PROTEIN TRANSLOCASE PROTEIN TATA"/>
    <property type="match status" value="1"/>
</dbReference>
<organism evidence="10">
    <name type="scientific">marine metagenome</name>
    <dbReference type="NCBI Taxonomy" id="408172"/>
    <lineage>
        <taxon>unclassified sequences</taxon>
        <taxon>metagenomes</taxon>
        <taxon>ecological metagenomes</taxon>
    </lineage>
</organism>
<dbReference type="HAMAP" id="MF_00236">
    <property type="entry name" value="TatA_E"/>
    <property type="match status" value="1"/>
</dbReference>
<dbReference type="GO" id="GO:0043953">
    <property type="term" value="P:protein transport by the Tat complex"/>
    <property type="evidence" value="ECO:0007669"/>
    <property type="project" value="InterPro"/>
</dbReference>
<sequence>MFQGIGTWEILLIFLVALLLFGAKRIPEIAKGLGKGITEFKRAVKDVKDEIETSAEDTTPTQPPANTASQTNPDTERKIES</sequence>
<proteinExistence type="inferred from homology"/>
<evidence type="ECO:0000256" key="7">
    <source>
        <dbReference type="ARBA" id="ARBA00023010"/>
    </source>
</evidence>
<dbReference type="Pfam" id="PF02416">
    <property type="entry name" value="TatA_B_E"/>
    <property type="match status" value="1"/>
</dbReference>
<evidence type="ECO:0000256" key="2">
    <source>
        <dbReference type="ARBA" id="ARBA00022448"/>
    </source>
</evidence>
<evidence type="ECO:0000256" key="9">
    <source>
        <dbReference type="SAM" id="MobiDB-lite"/>
    </source>
</evidence>
<accession>A0A382YHJ0</accession>
<dbReference type="Gene3D" id="1.20.5.3310">
    <property type="match status" value="1"/>
</dbReference>
<name>A0A382YHJ0_9ZZZZ</name>